<dbReference type="RefSeq" id="WP_090006175.1">
    <property type="nucleotide sequence ID" value="NZ_FNET01000005.1"/>
</dbReference>
<evidence type="ECO:0000313" key="2">
    <source>
        <dbReference type="Proteomes" id="UP000199682"/>
    </source>
</evidence>
<evidence type="ECO:0000313" key="1">
    <source>
        <dbReference type="EMBL" id="SDK31054.1"/>
    </source>
</evidence>
<dbReference type="AlphaFoldDB" id="A0A1G9AVZ0"/>
<accession>A0A1G9AVZ0</accession>
<name>A0A1G9AVZ0_9PSEU</name>
<proteinExistence type="predicted"/>
<protein>
    <submittedName>
        <fullName evidence="1">Uncharacterized protein</fullName>
    </submittedName>
</protein>
<gene>
    <name evidence="1" type="ORF">SAMN04488074_105126</name>
</gene>
<dbReference type="Proteomes" id="UP000199682">
    <property type="component" value="Unassembled WGS sequence"/>
</dbReference>
<organism evidence="1 2">
    <name type="scientific">Lentzea albidocapillata subsp. violacea</name>
    <dbReference type="NCBI Taxonomy" id="128104"/>
    <lineage>
        <taxon>Bacteria</taxon>
        <taxon>Bacillati</taxon>
        <taxon>Actinomycetota</taxon>
        <taxon>Actinomycetes</taxon>
        <taxon>Pseudonocardiales</taxon>
        <taxon>Pseudonocardiaceae</taxon>
        <taxon>Lentzea</taxon>
    </lineage>
</organism>
<dbReference type="EMBL" id="FNET01000005">
    <property type="protein sequence ID" value="SDK31054.1"/>
    <property type="molecule type" value="Genomic_DNA"/>
</dbReference>
<reference evidence="2" key="1">
    <citation type="submission" date="2016-10" db="EMBL/GenBank/DDBJ databases">
        <authorList>
            <person name="Varghese N."/>
            <person name="Submissions S."/>
        </authorList>
    </citation>
    <scope>NUCLEOTIDE SEQUENCE [LARGE SCALE GENOMIC DNA]</scope>
    <source>
        <strain evidence="2">DSM 44796</strain>
    </source>
</reference>
<sequence>MSHIATVLIADSQPSGHHAVRAASLNRKTTLVVSSPDQLRGKILDRDVEVRSVAERMKASVYEAIKEQIRFAQAFSGPEASELAERVVAAVTARLDTAHHEWQPGSVLAHAVLAELIGALDQNPGMRGRLNRDFLAQICDVVAATLPKQVSADSAEPFNVVRLGPRYGTVLLVDSLAHGPALVEALGLHIDSTVVVSAPRQLDDIALLDDVEVIDRTVAMSAALRLEIDEQLQRCKNNGFR</sequence>